<protein>
    <submittedName>
        <fullName evidence="10">Related to pisatin demethylase cytochrome P450</fullName>
    </submittedName>
</protein>
<feature type="transmembrane region" description="Helical" evidence="9">
    <location>
        <begin position="12"/>
        <end position="28"/>
    </location>
</feature>
<feature type="binding site" description="axial binding residue" evidence="8">
    <location>
        <position position="493"/>
    </location>
    <ligand>
        <name>heme</name>
        <dbReference type="ChEBI" id="CHEBI:30413"/>
    </ligand>
    <ligandPart>
        <name>Fe</name>
        <dbReference type="ChEBI" id="CHEBI:18248"/>
    </ligandPart>
</feature>
<dbReference type="GO" id="GO:0016705">
    <property type="term" value="F:oxidoreductase activity, acting on paired donors, with incorporation or reduction of molecular oxygen"/>
    <property type="evidence" value="ECO:0007669"/>
    <property type="project" value="InterPro"/>
</dbReference>
<dbReference type="GO" id="GO:0032259">
    <property type="term" value="P:methylation"/>
    <property type="evidence" value="ECO:0007669"/>
    <property type="project" value="UniProtKB-KW"/>
</dbReference>
<evidence type="ECO:0000256" key="7">
    <source>
        <dbReference type="ARBA" id="ARBA00023033"/>
    </source>
</evidence>
<keyword evidence="7" id="KW-0503">Monooxygenase</keyword>
<keyword evidence="4 8" id="KW-0479">Metal-binding</keyword>
<keyword evidence="6 8" id="KW-0408">Iron</keyword>
<dbReference type="AlphaFoldDB" id="A0A2H3TAY4"/>
<dbReference type="GO" id="GO:0004497">
    <property type="term" value="F:monooxygenase activity"/>
    <property type="evidence" value="ECO:0007669"/>
    <property type="project" value="UniProtKB-KW"/>
</dbReference>
<dbReference type="InterPro" id="IPR001128">
    <property type="entry name" value="Cyt_P450"/>
</dbReference>
<evidence type="ECO:0000256" key="5">
    <source>
        <dbReference type="ARBA" id="ARBA00023002"/>
    </source>
</evidence>
<evidence type="ECO:0000256" key="2">
    <source>
        <dbReference type="ARBA" id="ARBA00010617"/>
    </source>
</evidence>
<accession>A0A2H3TAY4</accession>
<dbReference type="VEuPathDB" id="FungiDB:FOXG_01241"/>
<keyword evidence="9" id="KW-0472">Membrane</keyword>
<gene>
    <name evidence="10" type="ORF">FRV6_03086</name>
</gene>
<dbReference type="PANTHER" id="PTHR24305:SF187">
    <property type="entry name" value="P450, PUTATIVE (EUROFUNG)-RELATED"/>
    <property type="match status" value="1"/>
</dbReference>
<dbReference type="EMBL" id="FMJY01000002">
    <property type="protein sequence ID" value="SCO78873.1"/>
    <property type="molecule type" value="Genomic_DNA"/>
</dbReference>
<evidence type="ECO:0000256" key="8">
    <source>
        <dbReference type="PIRSR" id="PIRSR602401-1"/>
    </source>
</evidence>
<dbReference type="VEuPathDB" id="FungiDB:FOMG_02058"/>
<dbReference type="VEuPathDB" id="FungiDB:FOIG_15402"/>
<dbReference type="GO" id="GO:0020037">
    <property type="term" value="F:heme binding"/>
    <property type="evidence" value="ECO:0007669"/>
    <property type="project" value="InterPro"/>
</dbReference>
<dbReference type="InterPro" id="IPR050121">
    <property type="entry name" value="Cytochrome_P450_monoxygenase"/>
</dbReference>
<keyword evidence="9" id="KW-0812">Transmembrane</keyword>
<evidence type="ECO:0000313" key="11">
    <source>
        <dbReference type="Proteomes" id="UP000219369"/>
    </source>
</evidence>
<evidence type="ECO:0000313" key="10">
    <source>
        <dbReference type="EMBL" id="SCO78873.1"/>
    </source>
</evidence>
<dbReference type="SUPFAM" id="SSF48264">
    <property type="entry name" value="Cytochrome P450"/>
    <property type="match status" value="1"/>
</dbReference>
<evidence type="ECO:0000256" key="9">
    <source>
        <dbReference type="SAM" id="Phobius"/>
    </source>
</evidence>
<evidence type="ECO:0000256" key="1">
    <source>
        <dbReference type="ARBA" id="ARBA00001971"/>
    </source>
</evidence>
<sequence>MTTLYTPINLAYHGIAFALGVILHLSVFRRGEWNIHAVSILQYFAIFEGIFTCALRLFLGSESCSTWTVVSIALTATLSTLVGLFTSMLIYRGFSHPLKGYPGPFFSRISSLYITFRAFKNRRLFEELQLLHKTYGDIVRIGPNELSILDPHALQALHSTSSSCTKGPWYSIEHPVASLQMTRDKEEHTRRRKVWDMAFSSKCLRRYEDRVAEYTTQLLQHIEALQDEPLDISMWFNFYSFDVMGDLAFGKSFDMLSNGTKHPFMELTHSHMLVAGSLSRLAWIFPLLKRIPIFNQKTCELEERIKQLVDWRIKNEPDVPDIFSWILRDYCGLSKPTGQETLNLYGDAQLIAVAGSDTTAASLTCLFFELAINPQALHNVQEEIDRYHLEYSTLDHQNLSKLSYLQACINESMRLYPLLPSGLQRITPPEGLQVGSIRLPGDTIVSIPSYAFNRDERLFKNADQFIPERWTTMTELTRDSSLFTPFSIGKYSCVGRQLGLMEIRFVASQILRAFDVKLANCNTAKEFASGLRDSFTLACPSLHLVFTRRDIWTPSPISEK</sequence>
<proteinExistence type="inferred from homology"/>
<organism evidence="10 11">
    <name type="scientific">Fusarium oxysporum</name>
    <name type="common">Fusarium vascular wilt</name>
    <dbReference type="NCBI Taxonomy" id="5507"/>
    <lineage>
        <taxon>Eukaryota</taxon>
        <taxon>Fungi</taxon>
        <taxon>Dikarya</taxon>
        <taxon>Ascomycota</taxon>
        <taxon>Pezizomycotina</taxon>
        <taxon>Sordariomycetes</taxon>
        <taxon>Hypocreomycetidae</taxon>
        <taxon>Hypocreales</taxon>
        <taxon>Nectriaceae</taxon>
        <taxon>Fusarium</taxon>
        <taxon>Fusarium oxysporum species complex</taxon>
    </lineage>
</organism>
<dbReference type="GO" id="GO:0008168">
    <property type="term" value="F:methyltransferase activity"/>
    <property type="evidence" value="ECO:0007669"/>
    <property type="project" value="UniProtKB-KW"/>
</dbReference>
<dbReference type="InterPro" id="IPR002401">
    <property type="entry name" value="Cyt_P450_E_grp-I"/>
</dbReference>
<dbReference type="GO" id="GO:0005506">
    <property type="term" value="F:iron ion binding"/>
    <property type="evidence" value="ECO:0007669"/>
    <property type="project" value="InterPro"/>
</dbReference>
<evidence type="ECO:0000256" key="4">
    <source>
        <dbReference type="ARBA" id="ARBA00022723"/>
    </source>
</evidence>
<dbReference type="PRINTS" id="PR00385">
    <property type="entry name" value="P450"/>
</dbReference>
<dbReference type="InterPro" id="IPR036396">
    <property type="entry name" value="Cyt_P450_sf"/>
</dbReference>
<dbReference type="CDD" id="cd11061">
    <property type="entry name" value="CYP67-like"/>
    <property type="match status" value="1"/>
</dbReference>
<dbReference type="Pfam" id="PF00067">
    <property type="entry name" value="p450"/>
    <property type="match status" value="1"/>
</dbReference>
<comment type="cofactor">
    <cofactor evidence="1 8">
        <name>heme</name>
        <dbReference type="ChEBI" id="CHEBI:30413"/>
    </cofactor>
</comment>
<feature type="transmembrane region" description="Helical" evidence="9">
    <location>
        <begin position="40"/>
        <end position="59"/>
    </location>
</feature>
<keyword evidence="3 8" id="KW-0349">Heme</keyword>
<dbReference type="VEuPathDB" id="FungiDB:FOZG_02044"/>
<dbReference type="OrthoDB" id="6692864at2759"/>
<keyword evidence="10" id="KW-0808">Transferase</keyword>
<feature type="transmembrane region" description="Helical" evidence="9">
    <location>
        <begin position="65"/>
        <end position="91"/>
    </location>
</feature>
<dbReference type="VEuPathDB" id="FungiDB:HZS61_006688"/>
<evidence type="ECO:0000256" key="6">
    <source>
        <dbReference type="ARBA" id="ARBA00023004"/>
    </source>
</evidence>
<dbReference type="Proteomes" id="UP000219369">
    <property type="component" value="Unassembled WGS sequence"/>
</dbReference>
<dbReference type="VEuPathDB" id="FungiDB:FOC4_g10008936"/>
<keyword evidence="5" id="KW-0560">Oxidoreductase</keyword>
<dbReference type="Gene3D" id="1.10.630.10">
    <property type="entry name" value="Cytochrome P450"/>
    <property type="match status" value="1"/>
</dbReference>
<keyword evidence="9" id="KW-1133">Transmembrane helix</keyword>
<dbReference type="PRINTS" id="PR00463">
    <property type="entry name" value="EP450I"/>
</dbReference>
<evidence type="ECO:0000256" key="3">
    <source>
        <dbReference type="ARBA" id="ARBA00022617"/>
    </source>
</evidence>
<name>A0A2H3TAY4_FUSOX</name>
<dbReference type="PANTHER" id="PTHR24305">
    <property type="entry name" value="CYTOCHROME P450"/>
    <property type="match status" value="1"/>
</dbReference>
<reference evidence="11" key="1">
    <citation type="submission" date="2016-09" db="EMBL/GenBank/DDBJ databases">
        <authorList>
            <person name="Guldener U."/>
        </authorList>
    </citation>
    <scope>NUCLEOTIDE SEQUENCE [LARGE SCALE GENOMIC DNA]</scope>
    <source>
        <strain evidence="11">V64-1</strain>
    </source>
</reference>
<dbReference type="VEuPathDB" id="FungiDB:FOC1_g10016566"/>
<keyword evidence="10" id="KW-0489">Methyltransferase</keyword>
<comment type="similarity">
    <text evidence="2">Belongs to the cytochrome P450 family.</text>
</comment>